<dbReference type="EMBL" id="MUJZ01031705">
    <property type="protein sequence ID" value="OTF77614.1"/>
    <property type="molecule type" value="Genomic_DNA"/>
</dbReference>
<keyword evidence="7" id="KW-1133">Transmembrane helix</keyword>
<evidence type="ECO:0000256" key="1">
    <source>
        <dbReference type="ARBA" id="ARBA00004479"/>
    </source>
</evidence>
<dbReference type="PANTHER" id="PTHR24416">
    <property type="entry name" value="TYROSINE-PROTEIN KINASE RECEPTOR"/>
    <property type="match status" value="1"/>
</dbReference>
<keyword evidence="3" id="KW-0732">Signal</keyword>
<evidence type="ECO:0000256" key="4">
    <source>
        <dbReference type="ARBA" id="ARBA00022737"/>
    </source>
</evidence>
<keyword evidence="5" id="KW-0547">Nucleotide-binding</keyword>
<keyword evidence="4" id="KW-0677">Repeat</keyword>
<evidence type="ECO:0000256" key="2">
    <source>
        <dbReference type="ARBA" id="ARBA00022692"/>
    </source>
</evidence>
<dbReference type="GO" id="GO:0004714">
    <property type="term" value="F:transmembrane receptor protein tyrosine kinase activity"/>
    <property type="evidence" value="ECO:0007669"/>
    <property type="project" value="TreeGrafter"/>
</dbReference>
<evidence type="ECO:0000259" key="9">
    <source>
        <dbReference type="Pfam" id="PF07714"/>
    </source>
</evidence>
<reference evidence="10 11" key="1">
    <citation type="submission" date="2017-03" db="EMBL/GenBank/DDBJ databases">
        <title>Genome Survey of Euroglyphus maynei.</title>
        <authorList>
            <person name="Arlian L.G."/>
            <person name="Morgan M.S."/>
            <person name="Rider S.D."/>
        </authorList>
    </citation>
    <scope>NUCLEOTIDE SEQUENCE [LARGE SCALE GENOMIC DNA]</scope>
    <source>
        <strain evidence="10">Arlian Lab</strain>
        <tissue evidence="10">Whole body</tissue>
    </source>
</reference>
<dbReference type="AlphaFoldDB" id="A0A1Y3BC66"/>
<evidence type="ECO:0000256" key="8">
    <source>
        <dbReference type="ARBA" id="ARBA00023136"/>
    </source>
</evidence>
<dbReference type="Gene3D" id="1.10.510.10">
    <property type="entry name" value="Transferase(Phosphotransferase) domain 1"/>
    <property type="match status" value="1"/>
</dbReference>
<dbReference type="Proteomes" id="UP000194236">
    <property type="component" value="Unassembled WGS sequence"/>
</dbReference>
<dbReference type="PANTHER" id="PTHR24416:SF525">
    <property type="entry name" value="INSULIN-LIKE RECEPTOR"/>
    <property type="match status" value="1"/>
</dbReference>
<sequence>MTLGQQPYQAYSNKEVLEFVKSGGILERPALCPQQMYSLMKQCWNYETESRPSFEQILKHLQQLRQTMQIEFEQLMKQQHLLTKQRNRLTTVHNQNYQPIIDSFAMKPNDAIQLDLTSYCNGNVNHQQQQQLVIHQRSDPLYNGATSTTGYIATTSNTTLTTLDDHNSLTDDLIPITTTSTSSASANNNCLTRILTMSPTLVLDPSPSQTIFMTNNNHNHFRSPSDNNYPNVNPIKMANNNNQHHNNHYPHERIPSLPLSGKTASKIYLKMAKEVSSTIKNQMFVNQQQQQQLLLEQQQHVDHEGYQLPN</sequence>
<feature type="non-terminal residue" evidence="10">
    <location>
        <position position="310"/>
    </location>
</feature>
<evidence type="ECO:0000313" key="11">
    <source>
        <dbReference type="Proteomes" id="UP000194236"/>
    </source>
</evidence>
<comment type="caution">
    <text evidence="10">The sequence shown here is derived from an EMBL/GenBank/DDBJ whole genome shotgun (WGS) entry which is preliminary data.</text>
</comment>
<dbReference type="SUPFAM" id="SSF56112">
    <property type="entry name" value="Protein kinase-like (PK-like)"/>
    <property type="match status" value="1"/>
</dbReference>
<evidence type="ECO:0000256" key="7">
    <source>
        <dbReference type="ARBA" id="ARBA00022989"/>
    </source>
</evidence>
<accession>A0A1Y3BC66</accession>
<dbReference type="InterPro" id="IPR011009">
    <property type="entry name" value="Kinase-like_dom_sf"/>
</dbReference>
<dbReference type="GO" id="GO:0043235">
    <property type="term" value="C:receptor complex"/>
    <property type="evidence" value="ECO:0007669"/>
    <property type="project" value="TreeGrafter"/>
</dbReference>
<gene>
    <name evidence="10" type="ORF">BLA29_007777</name>
</gene>
<dbReference type="GO" id="GO:0005524">
    <property type="term" value="F:ATP binding"/>
    <property type="evidence" value="ECO:0007669"/>
    <property type="project" value="UniProtKB-KW"/>
</dbReference>
<evidence type="ECO:0000313" key="10">
    <source>
        <dbReference type="EMBL" id="OTF77614.1"/>
    </source>
</evidence>
<name>A0A1Y3BC66_EURMA</name>
<dbReference type="InterPro" id="IPR050122">
    <property type="entry name" value="RTK"/>
</dbReference>
<evidence type="ECO:0000256" key="3">
    <source>
        <dbReference type="ARBA" id="ARBA00022729"/>
    </source>
</evidence>
<dbReference type="Pfam" id="PF07714">
    <property type="entry name" value="PK_Tyr_Ser-Thr"/>
    <property type="match status" value="1"/>
</dbReference>
<proteinExistence type="predicted"/>
<dbReference type="OrthoDB" id="6071166at2759"/>
<dbReference type="GO" id="GO:0007169">
    <property type="term" value="P:cell surface receptor protein tyrosine kinase signaling pathway"/>
    <property type="evidence" value="ECO:0007669"/>
    <property type="project" value="TreeGrafter"/>
</dbReference>
<feature type="domain" description="Serine-threonine/tyrosine-protein kinase catalytic" evidence="9">
    <location>
        <begin position="1"/>
        <end position="61"/>
    </location>
</feature>
<organism evidence="10 11">
    <name type="scientific">Euroglyphus maynei</name>
    <name type="common">Mayne's house dust mite</name>
    <dbReference type="NCBI Taxonomy" id="6958"/>
    <lineage>
        <taxon>Eukaryota</taxon>
        <taxon>Metazoa</taxon>
        <taxon>Ecdysozoa</taxon>
        <taxon>Arthropoda</taxon>
        <taxon>Chelicerata</taxon>
        <taxon>Arachnida</taxon>
        <taxon>Acari</taxon>
        <taxon>Acariformes</taxon>
        <taxon>Sarcoptiformes</taxon>
        <taxon>Astigmata</taxon>
        <taxon>Psoroptidia</taxon>
        <taxon>Analgoidea</taxon>
        <taxon>Pyroglyphidae</taxon>
        <taxon>Pyroglyphinae</taxon>
        <taxon>Euroglyphus</taxon>
    </lineage>
</organism>
<keyword evidence="8" id="KW-0472">Membrane</keyword>
<protein>
    <recommendedName>
        <fullName evidence="9">Serine-threonine/tyrosine-protein kinase catalytic domain-containing protein</fullName>
    </recommendedName>
</protein>
<comment type="subcellular location">
    <subcellularLocation>
        <location evidence="1">Membrane</location>
        <topology evidence="1">Single-pass type I membrane protein</topology>
    </subcellularLocation>
</comment>
<evidence type="ECO:0000256" key="6">
    <source>
        <dbReference type="ARBA" id="ARBA00022840"/>
    </source>
</evidence>
<dbReference type="GO" id="GO:0005886">
    <property type="term" value="C:plasma membrane"/>
    <property type="evidence" value="ECO:0007669"/>
    <property type="project" value="TreeGrafter"/>
</dbReference>
<dbReference type="InterPro" id="IPR001245">
    <property type="entry name" value="Ser-Thr/Tyr_kinase_cat_dom"/>
</dbReference>
<keyword evidence="2" id="KW-0812">Transmembrane</keyword>
<evidence type="ECO:0000256" key="5">
    <source>
        <dbReference type="ARBA" id="ARBA00022741"/>
    </source>
</evidence>
<keyword evidence="6" id="KW-0067">ATP-binding</keyword>
<keyword evidence="11" id="KW-1185">Reference proteome</keyword>